<dbReference type="GO" id="GO:0051213">
    <property type="term" value="F:dioxygenase activity"/>
    <property type="evidence" value="ECO:0007669"/>
    <property type="project" value="UniProtKB-KW"/>
</dbReference>
<dbReference type="OrthoDB" id="9795104at2"/>
<sequence>MSEFVRVAAADAIADPGKQVFEVEDQIVVVFHVDGQYSCLDDVCTHDDGPLGDGRLEGCTIACPRHGAKFDIRTGAALSMPATRPTVCHEVKVEDDAVWVRLRS</sequence>
<accession>A0A5C5V300</accession>
<dbReference type="PANTHER" id="PTHR21496">
    <property type="entry name" value="FERREDOXIN-RELATED"/>
    <property type="match status" value="1"/>
</dbReference>
<keyword evidence="6" id="KW-0223">Dioxygenase</keyword>
<keyword evidence="3" id="KW-0408">Iron</keyword>
<keyword evidence="6" id="KW-0560">Oxidoreductase</keyword>
<dbReference type="InterPro" id="IPR036922">
    <property type="entry name" value="Rieske_2Fe-2S_sf"/>
</dbReference>
<protein>
    <submittedName>
        <fullName evidence="6">Toluene 1,2-dioxygenase system ferredoxin subunit</fullName>
    </submittedName>
</protein>
<evidence type="ECO:0000256" key="3">
    <source>
        <dbReference type="ARBA" id="ARBA00023004"/>
    </source>
</evidence>
<evidence type="ECO:0000256" key="2">
    <source>
        <dbReference type="ARBA" id="ARBA00022723"/>
    </source>
</evidence>
<feature type="domain" description="Rieske" evidence="5">
    <location>
        <begin position="4"/>
        <end position="100"/>
    </location>
</feature>
<dbReference type="Pfam" id="PF00355">
    <property type="entry name" value="Rieske"/>
    <property type="match status" value="1"/>
</dbReference>
<dbReference type="GO" id="GO:0051537">
    <property type="term" value="F:2 iron, 2 sulfur cluster binding"/>
    <property type="evidence" value="ECO:0007669"/>
    <property type="project" value="UniProtKB-KW"/>
</dbReference>
<dbReference type="Gene3D" id="2.102.10.10">
    <property type="entry name" value="Rieske [2Fe-2S] iron-sulphur domain"/>
    <property type="match status" value="1"/>
</dbReference>
<dbReference type="EMBL" id="SJPF01000004">
    <property type="protein sequence ID" value="TWT32112.1"/>
    <property type="molecule type" value="Genomic_DNA"/>
</dbReference>
<dbReference type="GO" id="GO:0046872">
    <property type="term" value="F:metal ion binding"/>
    <property type="evidence" value="ECO:0007669"/>
    <property type="project" value="UniProtKB-KW"/>
</dbReference>
<keyword evidence="2" id="KW-0479">Metal-binding</keyword>
<evidence type="ECO:0000313" key="7">
    <source>
        <dbReference type="Proteomes" id="UP000318878"/>
    </source>
</evidence>
<dbReference type="PANTHER" id="PTHR21496:SF23">
    <property type="entry name" value="3-PHENYLPROPIONATE_CINNAMIC ACID DIOXYGENASE FERREDOXIN SUBUNIT"/>
    <property type="match status" value="1"/>
</dbReference>
<evidence type="ECO:0000259" key="5">
    <source>
        <dbReference type="PROSITE" id="PS51296"/>
    </source>
</evidence>
<evidence type="ECO:0000256" key="1">
    <source>
        <dbReference type="ARBA" id="ARBA00022714"/>
    </source>
</evidence>
<organism evidence="6 7">
    <name type="scientific">Blastopirellula retiformator</name>
    <dbReference type="NCBI Taxonomy" id="2527970"/>
    <lineage>
        <taxon>Bacteria</taxon>
        <taxon>Pseudomonadati</taxon>
        <taxon>Planctomycetota</taxon>
        <taxon>Planctomycetia</taxon>
        <taxon>Pirellulales</taxon>
        <taxon>Pirellulaceae</taxon>
        <taxon>Blastopirellula</taxon>
    </lineage>
</organism>
<keyword evidence="1" id="KW-0001">2Fe-2S</keyword>
<evidence type="ECO:0000313" key="6">
    <source>
        <dbReference type="EMBL" id="TWT32112.1"/>
    </source>
</evidence>
<name>A0A5C5V300_9BACT</name>
<comment type="caution">
    <text evidence="6">The sequence shown here is derived from an EMBL/GenBank/DDBJ whole genome shotgun (WGS) entry which is preliminary data.</text>
</comment>
<dbReference type="AlphaFoldDB" id="A0A5C5V300"/>
<gene>
    <name evidence="6" type="primary">todB</name>
    <name evidence="6" type="ORF">Enr8_40380</name>
</gene>
<dbReference type="RefSeq" id="WP_146434818.1">
    <property type="nucleotide sequence ID" value="NZ_SJPF01000004.1"/>
</dbReference>
<dbReference type="SUPFAM" id="SSF50022">
    <property type="entry name" value="ISP domain"/>
    <property type="match status" value="1"/>
</dbReference>
<dbReference type="CDD" id="cd03528">
    <property type="entry name" value="Rieske_RO_ferredoxin"/>
    <property type="match status" value="1"/>
</dbReference>
<keyword evidence="4" id="KW-0411">Iron-sulfur</keyword>
<dbReference type="InterPro" id="IPR017941">
    <property type="entry name" value="Rieske_2Fe-2S"/>
</dbReference>
<keyword evidence="7" id="KW-1185">Reference proteome</keyword>
<reference evidence="6 7" key="1">
    <citation type="submission" date="2019-02" db="EMBL/GenBank/DDBJ databases">
        <title>Deep-cultivation of Planctomycetes and their phenomic and genomic characterization uncovers novel biology.</title>
        <authorList>
            <person name="Wiegand S."/>
            <person name="Jogler M."/>
            <person name="Boedeker C."/>
            <person name="Pinto D."/>
            <person name="Vollmers J."/>
            <person name="Rivas-Marin E."/>
            <person name="Kohn T."/>
            <person name="Peeters S.H."/>
            <person name="Heuer A."/>
            <person name="Rast P."/>
            <person name="Oberbeckmann S."/>
            <person name="Bunk B."/>
            <person name="Jeske O."/>
            <person name="Meyerdierks A."/>
            <person name="Storesund J.E."/>
            <person name="Kallscheuer N."/>
            <person name="Luecker S."/>
            <person name="Lage O.M."/>
            <person name="Pohl T."/>
            <person name="Merkel B.J."/>
            <person name="Hornburger P."/>
            <person name="Mueller R.-W."/>
            <person name="Bruemmer F."/>
            <person name="Labrenz M."/>
            <person name="Spormann A.M."/>
            <person name="Op Den Camp H."/>
            <person name="Overmann J."/>
            <person name="Amann R."/>
            <person name="Jetten M.S.M."/>
            <person name="Mascher T."/>
            <person name="Medema M.H."/>
            <person name="Devos D.P."/>
            <person name="Kaster A.-K."/>
            <person name="Ovreas L."/>
            <person name="Rohde M."/>
            <person name="Galperin M.Y."/>
            <person name="Jogler C."/>
        </authorList>
    </citation>
    <scope>NUCLEOTIDE SEQUENCE [LARGE SCALE GENOMIC DNA]</scope>
    <source>
        <strain evidence="6 7">Enr8</strain>
    </source>
</reference>
<dbReference type="PROSITE" id="PS51296">
    <property type="entry name" value="RIESKE"/>
    <property type="match status" value="1"/>
</dbReference>
<evidence type="ECO:0000256" key="4">
    <source>
        <dbReference type="ARBA" id="ARBA00023014"/>
    </source>
</evidence>
<proteinExistence type="predicted"/>
<dbReference type="Proteomes" id="UP000318878">
    <property type="component" value="Unassembled WGS sequence"/>
</dbReference>